<dbReference type="AlphaFoldDB" id="A0A191ZFC6"/>
<evidence type="ECO:0000313" key="4">
    <source>
        <dbReference type="Proteomes" id="UP000078596"/>
    </source>
</evidence>
<dbReference type="Gene3D" id="3.60.110.10">
    <property type="entry name" value="Carbon-nitrogen hydrolase"/>
    <property type="match status" value="1"/>
</dbReference>
<reference evidence="3 4" key="1">
    <citation type="submission" date="2016-06" db="EMBL/GenBank/DDBJ databases">
        <title>Insight into the functional genes involving in sulfur oxidation in Pearl River water.</title>
        <authorList>
            <person name="Luo J."/>
            <person name="Tan X."/>
            <person name="Lin W."/>
        </authorList>
    </citation>
    <scope>NUCLEOTIDE SEQUENCE [LARGE SCALE GENOMIC DNA]</scope>
    <source>
        <strain evidence="3 4">LS2</strain>
    </source>
</reference>
<accession>A0A191ZFC6</accession>
<dbReference type="KEGG" id="haz:A9404_03435"/>
<dbReference type="RefSeq" id="WP_066098687.1">
    <property type="nucleotide sequence ID" value="NZ_CP016027.1"/>
</dbReference>
<dbReference type="InterPro" id="IPR036526">
    <property type="entry name" value="C-N_Hydrolase_sf"/>
</dbReference>
<dbReference type="OrthoDB" id="9811121at2"/>
<keyword evidence="4" id="KW-1185">Reference proteome</keyword>
<dbReference type="PANTHER" id="PTHR23088:SF27">
    <property type="entry name" value="DEAMINATED GLUTATHIONE AMIDASE"/>
    <property type="match status" value="1"/>
</dbReference>
<gene>
    <name evidence="3" type="ORF">A9404_03435</name>
</gene>
<feature type="domain" description="CN hydrolase" evidence="2">
    <location>
        <begin position="5"/>
        <end position="263"/>
    </location>
</feature>
<dbReference type="InterPro" id="IPR003010">
    <property type="entry name" value="C-N_Hydrolase"/>
</dbReference>
<sequence>MSTFSKIAALQINGQAQWSRNKPQIERLVRDAAMLGAQVVVMPENLYAMPADPGALLSMGFDAGDEPMAWLQQLARRHGVWLVAGTMPIRVAATDGLGSGKLHARSFVIDDSGAIRAHYDKIHLFDVTVPALSESRQESYRESDLFVAGDVPVVVDTPVGPLGMAICFDLRFPELFRRLVDLGATWVCLPAAFTEATGRAHWEPLIRARAIENQIYMVASAQVGRHASGRQTYGHSMVVDPWGQILANANTVADTLITAEIDHQTQRHVRSQFPVLELRRL</sequence>
<dbReference type="InterPro" id="IPR045254">
    <property type="entry name" value="Nit1/2_C-N_Hydrolase"/>
</dbReference>
<proteinExistence type="predicted"/>
<dbReference type="Pfam" id="PF00795">
    <property type="entry name" value="CN_hydrolase"/>
    <property type="match status" value="1"/>
</dbReference>
<organism evidence="3 4">
    <name type="scientific">Halothiobacillus diazotrophicus</name>
    <dbReference type="NCBI Taxonomy" id="1860122"/>
    <lineage>
        <taxon>Bacteria</taxon>
        <taxon>Pseudomonadati</taxon>
        <taxon>Pseudomonadota</taxon>
        <taxon>Gammaproteobacteria</taxon>
        <taxon>Chromatiales</taxon>
        <taxon>Halothiobacillaceae</taxon>
        <taxon>Halothiobacillus</taxon>
    </lineage>
</organism>
<evidence type="ECO:0000313" key="3">
    <source>
        <dbReference type="EMBL" id="ANJ66557.1"/>
    </source>
</evidence>
<dbReference type="STRING" id="1860122.A9404_03435"/>
<dbReference type="SUPFAM" id="SSF56317">
    <property type="entry name" value="Carbon-nitrogen hydrolase"/>
    <property type="match status" value="1"/>
</dbReference>
<protein>
    <recommendedName>
        <fullName evidence="2">CN hydrolase domain-containing protein</fullName>
    </recommendedName>
</protein>
<evidence type="ECO:0000256" key="1">
    <source>
        <dbReference type="ARBA" id="ARBA00022801"/>
    </source>
</evidence>
<dbReference type="EMBL" id="CP016027">
    <property type="protein sequence ID" value="ANJ66557.1"/>
    <property type="molecule type" value="Genomic_DNA"/>
</dbReference>
<dbReference type="GO" id="GO:0016811">
    <property type="term" value="F:hydrolase activity, acting on carbon-nitrogen (but not peptide) bonds, in linear amides"/>
    <property type="evidence" value="ECO:0007669"/>
    <property type="project" value="InterPro"/>
</dbReference>
<evidence type="ECO:0000259" key="2">
    <source>
        <dbReference type="PROSITE" id="PS50263"/>
    </source>
</evidence>
<keyword evidence="1" id="KW-0378">Hydrolase</keyword>
<dbReference type="Proteomes" id="UP000078596">
    <property type="component" value="Chromosome"/>
</dbReference>
<dbReference type="PANTHER" id="PTHR23088">
    <property type="entry name" value="NITRILASE-RELATED"/>
    <property type="match status" value="1"/>
</dbReference>
<dbReference type="PROSITE" id="PS50263">
    <property type="entry name" value="CN_HYDROLASE"/>
    <property type="match status" value="1"/>
</dbReference>
<name>A0A191ZFC6_9GAMM</name>
<dbReference type="CDD" id="cd07572">
    <property type="entry name" value="nit"/>
    <property type="match status" value="1"/>
</dbReference>